<protein>
    <submittedName>
        <fullName evidence="2">Uncharacterized protein</fullName>
    </submittedName>
</protein>
<evidence type="ECO:0000313" key="3">
    <source>
        <dbReference type="Proteomes" id="UP001303587"/>
    </source>
</evidence>
<organism evidence="2 3">
    <name type="scientific">Methanolapillus millepedarum</name>
    <dbReference type="NCBI Taxonomy" id="3028296"/>
    <lineage>
        <taxon>Archaea</taxon>
        <taxon>Methanobacteriati</taxon>
        <taxon>Methanobacteriota</taxon>
        <taxon>Stenosarchaea group</taxon>
        <taxon>Methanomicrobia</taxon>
        <taxon>Methanosarcinales</taxon>
        <taxon>Methanosarcinaceae</taxon>
        <taxon>Methanolapillus</taxon>
    </lineage>
</organism>
<dbReference type="EMBL" id="CP131060">
    <property type="protein sequence ID" value="WNY25093.1"/>
    <property type="molecule type" value="Genomic_DNA"/>
</dbReference>
<keyword evidence="1" id="KW-0472">Membrane</keyword>
<gene>
    <name evidence="2" type="ORF">MsAc7_06340</name>
</gene>
<keyword evidence="1" id="KW-1133">Transmembrane helix</keyword>
<keyword evidence="1" id="KW-0812">Transmembrane</keyword>
<dbReference type="Proteomes" id="UP001303587">
    <property type="component" value="Chromosome"/>
</dbReference>
<dbReference type="AlphaFoldDB" id="A0AA96V2Y1"/>
<evidence type="ECO:0000313" key="2">
    <source>
        <dbReference type="EMBL" id="WNY25093.1"/>
    </source>
</evidence>
<accession>A0AA96V2Y1</accession>
<evidence type="ECO:0000256" key="1">
    <source>
        <dbReference type="SAM" id="Phobius"/>
    </source>
</evidence>
<keyword evidence="3" id="KW-1185">Reference proteome</keyword>
<reference evidence="2 3" key="1">
    <citation type="submission" date="2023-07" db="EMBL/GenBank/DDBJ databases">
        <title>Closed genoem sequence of Methanosarcinaceae archaeon Ac7.</title>
        <authorList>
            <person name="Poehlein A."/>
            <person name="Protasov E."/>
            <person name="Platt K."/>
            <person name="Reeh H."/>
            <person name="Daniel R."/>
            <person name="Brune A."/>
        </authorList>
    </citation>
    <scope>NUCLEOTIDE SEQUENCE [LARGE SCALE GENOMIC DNA]</scope>
    <source>
        <strain evidence="2 3">Ac7</strain>
    </source>
</reference>
<name>A0AA96V2Y1_9EURY</name>
<feature type="transmembrane region" description="Helical" evidence="1">
    <location>
        <begin position="195"/>
        <end position="213"/>
    </location>
</feature>
<proteinExistence type="predicted"/>
<sequence>MLKIISKAFFLIVIFFIFNFTTPVFAIESDSSLFRTDDVLKSPNTLAENQVKSTVDNTPPTKPELMDEFRKDPDVLAVYGIIPYKSKGVDAYDWWILRCDIVDSISRDGGLDDYLYPNRGAIIGYGPFEGGYILVSVYDKDRNNVTSQDLDEMRSVFEKYATERGVSNLPIVFKCSDMGTYPEPDPEPPKPIPEFGVFISILIFAGLSGLISMKKQK</sequence>